<name>A0A1Q3DEH0_CEPFO</name>
<dbReference type="PANTHER" id="PTHR47968:SF17">
    <property type="entry name" value="KINESIN-LIKE PROTEIN"/>
    <property type="match status" value="1"/>
</dbReference>
<reference evidence="5" key="1">
    <citation type="submission" date="2016-04" db="EMBL/GenBank/DDBJ databases">
        <title>Cephalotus genome sequencing.</title>
        <authorList>
            <person name="Fukushima K."/>
            <person name="Hasebe M."/>
            <person name="Fang X."/>
        </authorList>
    </citation>
    <scope>NUCLEOTIDE SEQUENCE [LARGE SCALE GENOMIC DNA]</scope>
    <source>
        <strain evidence="5">cv. St1</strain>
    </source>
</reference>
<keyword evidence="5" id="KW-1185">Reference proteome</keyword>
<evidence type="ECO:0000313" key="5">
    <source>
        <dbReference type="Proteomes" id="UP000187406"/>
    </source>
</evidence>
<dbReference type="SUPFAM" id="SSF52540">
    <property type="entry name" value="P-loop containing nucleoside triphosphate hydrolases"/>
    <property type="match status" value="1"/>
</dbReference>
<evidence type="ECO:0000313" key="4">
    <source>
        <dbReference type="EMBL" id="GAV90829.1"/>
    </source>
</evidence>
<dbReference type="GO" id="GO:0005524">
    <property type="term" value="F:ATP binding"/>
    <property type="evidence" value="ECO:0007669"/>
    <property type="project" value="InterPro"/>
</dbReference>
<feature type="domain" description="Kinesin motor" evidence="3">
    <location>
        <begin position="1"/>
        <end position="61"/>
    </location>
</feature>
<dbReference type="PROSITE" id="PS50067">
    <property type="entry name" value="KINESIN_MOTOR_2"/>
    <property type="match status" value="1"/>
</dbReference>
<dbReference type="GO" id="GO:0003777">
    <property type="term" value="F:microtubule motor activity"/>
    <property type="evidence" value="ECO:0007669"/>
    <property type="project" value="InterPro"/>
</dbReference>
<evidence type="ECO:0000256" key="2">
    <source>
        <dbReference type="PROSITE-ProRule" id="PRU00283"/>
    </source>
</evidence>
<dbReference type="GO" id="GO:0008017">
    <property type="term" value="F:microtubule binding"/>
    <property type="evidence" value="ECO:0007669"/>
    <property type="project" value="InterPro"/>
</dbReference>
<comment type="caution">
    <text evidence="4">The sequence shown here is derived from an EMBL/GenBank/DDBJ whole genome shotgun (WGS) entry which is preliminary data.</text>
</comment>
<organism evidence="4 5">
    <name type="scientific">Cephalotus follicularis</name>
    <name type="common">Albany pitcher plant</name>
    <dbReference type="NCBI Taxonomy" id="3775"/>
    <lineage>
        <taxon>Eukaryota</taxon>
        <taxon>Viridiplantae</taxon>
        <taxon>Streptophyta</taxon>
        <taxon>Embryophyta</taxon>
        <taxon>Tracheophyta</taxon>
        <taxon>Spermatophyta</taxon>
        <taxon>Magnoliopsida</taxon>
        <taxon>eudicotyledons</taxon>
        <taxon>Gunneridae</taxon>
        <taxon>Pentapetalae</taxon>
        <taxon>rosids</taxon>
        <taxon>fabids</taxon>
        <taxon>Oxalidales</taxon>
        <taxon>Cephalotaceae</taxon>
        <taxon>Cephalotus</taxon>
    </lineage>
</organism>
<keyword evidence="1" id="KW-0505">Motor protein</keyword>
<gene>
    <name evidence="4" type="ORF">CFOL_v3_34231</name>
</gene>
<dbReference type="InterPro" id="IPR036961">
    <property type="entry name" value="Kinesin_motor_dom_sf"/>
</dbReference>
<dbReference type="InParanoid" id="A0A1Q3DEH0"/>
<dbReference type="InterPro" id="IPR001752">
    <property type="entry name" value="Kinesin_motor_dom"/>
</dbReference>
<dbReference type="Proteomes" id="UP000187406">
    <property type="component" value="Unassembled WGS sequence"/>
</dbReference>
<dbReference type="Pfam" id="PF00225">
    <property type="entry name" value="Kinesin"/>
    <property type="match status" value="1"/>
</dbReference>
<dbReference type="AlphaFoldDB" id="A0A1Q3DEH0"/>
<sequence>MFDSRGKASHIPYRYSKLTQILQDALGGKSHTALLCCCSPSPSNAPESLSTLRFGTSISSHHCLSTNMEKGKKLLMQLKNSCGRILSKLRERLDVEDVKLLEDSFILEGILFDPNLVEDFESAFQDVTSRTISSLQKAVEDLAFIVEEVRQNTNEKLGLIAGIMTYKLSLKLVAA</sequence>
<dbReference type="OrthoDB" id="3176171at2759"/>
<evidence type="ECO:0000259" key="3">
    <source>
        <dbReference type="PROSITE" id="PS50067"/>
    </source>
</evidence>
<dbReference type="PANTHER" id="PTHR47968">
    <property type="entry name" value="CENTROMERE PROTEIN E"/>
    <property type="match status" value="1"/>
</dbReference>
<dbReference type="GO" id="GO:0007018">
    <property type="term" value="P:microtubule-based movement"/>
    <property type="evidence" value="ECO:0007669"/>
    <property type="project" value="InterPro"/>
</dbReference>
<comment type="similarity">
    <text evidence="2">Belongs to the TRAFAC class myosin-kinesin ATPase superfamily. Kinesin family.</text>
</comment>
<dbReference type="STRING" id="3775.A0A1Q3DEH0"/>
<evidence type="ECO:0000256" key="1">
    <source>
        <dbReference type="ARBA" id="ARBA00023175"/>
    </source>
</evidence>
<dbReference type="EMBL" id="BDDD01006661">
    <property type="protein sequence ID" value="GAV90829.1"/>
    <property type="molecule type" value="Genomic_DNA"/>
</dbReference>
<proteinExistence type="inferred from homology"/>
<dbReference type="InterPro" id="IPR027640">
    <property type="entry name" value="Kinesin-like_fam"/>
</dbReference>
<comment type="caution">
    <text evidence="2">Lacks conserved residue(s) required for the propagation of feature annotation.</text>
</comment>
<accession>A0A1Q3DEH0</accession>
<dbReference type="InterPro" id="IPR027417">
    <property type="entry name" value="P-loop_NTPase"/>
</dbReference>
<dbReference type="Gene3D" id="3.40.850.10">
    <property type="entry name" value="Kinesin motor domain"/>
    <property type="match status" value="1"/>
</dbReference>
<protein>
    <submittedName>
        <fullName evidence="4">Kinesin domain-containing protein</fullName>
    </submittedName>
</protein>